<protein>
    <submittedName>
        <fullName evidence="1">Uncharacterized protein</fullName>
    </submittedName>
</protein>
<accession>A0A9P8QAA9</accession>
<reference evidence="1" key="1">
    <citation type="journal article" date="2021" name="Open Biol.">
        <title>Shared evolutionary footprints suggest mitochondrial oxidative damage underlies multiple complex I losses in fungi.</title>
        <authorList>
            <person name="Schikora-Tamarit M.A."/>
            <person name="Marcet-Houben M."/>
            <person name="Nosek J."/>
            <person name="Gabaldon T."/>
        </authorList>
    </citation>
    <scope>NUCLEOTIDE SEQUENCE</scope>
    <source>
        <strain evidence="1">CBS2887</strain>
    </source>
</reference>
<evidence type="ECO:0000313" key="1">
    <source>
        <dbReference type="EMBL" id="KAH3687233.1"/>
    </source>
</evidence>
<reference evidence="1" key="2">
    <citation type="submission" date="2021-01" db="EMBL/GenBank/DDBJ databases">
        <authorList>
            <person name="Schikora-Tamarit M.A."/>
        </authorList>
    </citation>
    <scope>NUCLEOTIDE SEQUENCE</scope>
    <source>
        <strain evidence="1">CBS2887</strain>
    </source>
</reference>
<organism evidence="1 2">
    <name type="scientific">Wickerhamomyces pijperi</name>
    <name type="common">Yeast</name>
    <name type="synonym">Pichia pijperi</name>
    <dbReference type="NCBI Taxonomy" id="599730"/>
    <lineage>
        <taxon>Eukaryota</taxon>
        <taxon>Fungi</taxon>
        <taxon>Dikarya</taxon>
        <taxon>Ascomycota</taxon>
        <taxon>Saccharomycotina</taxon>
        <taxon>Saccharomycetes</taxon>
        <taxon>Phaffomycetales</taxon>
        <taxon>Wickerhamomycetaceae</taxon>
        <taxon>Wickerhamomyces</taxon>
    </lineage>
</organism>
<comment type="caution">
    <text evidence="1">The sequence shown here is derived from an EMBL/GenBank/DDBJ whole genome shotgun (WGS) entry which is preliminary data.</text>
</comment>
<dbReference type="Proteomes" id="UP000774326">
    <property type="component" value="Unassembled WGS sequence"/>
</dbReference>
<gene>
    <name evidence="1" type="ORF">WICPIJ_001790</name>
</gene>
<evidence type="ECO:0000313" key="2">
    <source>
        <dbReference type="Proteomes" id="UP000774326"/>
    </source>
</evidence>
<dbReference type="EMBL" id="JAEUBG010000915">
    <property type="protein sequence ID" value="KAH3687233.1"/>
    <property type="molecule type" value="Genomic_DNA"/>
</dbReference>
<keyword evidence="2" id="KW-1185">Reference proteome</keyword>
<sequence>MRVYLAAAMVFTYYSVTLKNTSKPDHFTKRDFDSNLSFNSESDSTDQEEIRSLDRTLKYIQLLKEAIPNLKESSSESEFDTWMGNVAYILKALGFSGSNPFTKGEPTELESFIVNSTLHQVLKEDKDSLQLIFSTASSKSNLTRLCQHHKLAVGTVDTLLEGLRSIDIEDIEGYCSASQAYEIVEDYFKTFNGEYGRLKNRSNSDNSFQMRNVRQEDISFIALKELSQCECLMEKINNNINCAFYVNDEDEWVQNIIEYLLTEWQEEQDHSDWVVAPFWT</sequence>
<proteinExistence type="predicted"/>
<name>A0A9P8QAA9_WICPI</name>
<dbReference type="AlphaFoldDB" id="A0A9P8QAA9"/>